<dbReference type="GO" id="GO:0005524">
    <property type="term" value="F:ATP binding"/>
    <property type="evidence" value="ECO:0007669"/>
    <property type="project" value="UniProtKB-KW"/>
</dbReference>
<keyword evidence="4 5" id="KW-0418">Kinase</keyword>
<comment type="caution">
    <text evidence="7">The sequence shown here is derived from an EMBL/GenBank/DDBJ whole genome shotgun (WGS) entry which is preliminary data.</text>
</comment>
<accession>A0A1G2PH35</accession>
<proteinExistence type="inferred from homology"/>
<dbReference type="PRINTS" id="PR00094">
    <property type="entry name" value="ADENYLTKNASE"/>
</dbReference>
<comment type="subcellular location">
    <subcellularLocation>
        <location evidence="6">Cytoplasm</location>
    </subcellularLocation>
</comment>
<comment type="similarity">
    <text evidence="5">Belongs to the adenylate kinase family.</text>
</comment>
<dbReference type="GO" id="GO:0005737">
    <property type="term" value="C:cytoplasm"/>
    <property type="evidence" value="ECO:0007669"/>
    <property type="project" value="UniProtKB-SubCell"/>
</dbReference>
<comment type="subunit">
    <text evidence="6">Monomer.</text>
</comment>
<keyword evidence="6" id="KW-0067">ATP-binding</keyword>
<evidence type="ECO:0000256" key="5">
    <source>
        <dbReference type="RuleBase" id="RU003330"/>
    </source>
</evidence>
<gene>
    <name evidence="7" type="ORF">A2828_03705</name>
</gene>
<keyword evidence="2" id="KW-0545">Nucleotide biosynthesis</keyword>
<evidence type="ECO:0000256" key="4">
    <source>
        <dbReference type="ARBA" id="ARBA00022777"/>
    </source>
</evidence>
<dbReference type="AlphaFoldDB" id="A0A1G2PH35"/>
<name>A0A1G2PH35_9BACT</name>
<protein>
    <recommendedName>
        <fullName evidence="6">Adenylate kinase</fullName>
        <ecNumber evidence="6">2.7.4.3</ecNumber>
    </recommendedName>
</protein>
<dbReference type="Gene3D" id="3.40.50.300">
    <property type="entry name" value="P-loop containing nucleotide triphosphate hydrolases"/>
    <property type="match status" value="1"/>
</dbReference>
<dbReference type="Pfam" id="PF00406">
    <property type="entry name" value="ADK"/>
    <property type="match status" value="1"/>
</dbReference>
<evidence type="ECO:0000313" key="7">
    <source>
        <dbReference type="EMBL" id="OHA47049.1"/>
    </source>
</evidence>
<dbReference type="EC" id="2.7.4.3" evidence="6"/>
<dbReference type="EMBL" id="MHSR01000008">
    <property type="protein sequence ID" value="OHA47049.1"/>
    <property type="molecule type" value="Genomic_DNA"/>
</dbReference>
<evidence type="ECO:0000256" key="2">
    <source>
        <dbReference type="ARBA" id="ARBA00022727"/>
    </source>
</evidence>
<dbReference type="Gene3D" id="3.40.50.450">
    <property type="match status" value="1"/>
</dbReference>
<organism evidence="7 8">
    <name type="scientific">Candidatus Terrybacteria bacterium RIFCSPHIGHO2_01_FULL_43_35</name>
    <dbReference type="NCBI Taxonomy" id="1802361"/>
    <lineage>
        <taxon>Bacteria</taxon>
        <taxon>Candidatus Terryibacteriota</taxon>
    </lineage>
</organism>
<evidence type="ECO:0000256" key="1">
    <source>
        <dbReference type="ARBA" id="ARBA00022679"/>
    </source>
</evidence>
<dbReference type="GO" id="GO:0004017">
    <property type="term" value="F:AMP kinase activity"/>
    <property type="evidence" value="ECO:0007669"/>
    <property type="project" value="UniProtKB-EC"/>
</dbReference>
<dbReference type="InterPro" id="IPR000850">
    <property type="entry name" value="Adenylat/UMP-CMP_kin"/>
</dbReference>
<dbReference type="Proteomes" id="UP000178869">
    <property type="component" value="Unassembled WGS sequence"/>
</dbReference>
<evidence type="ECO:0000256" key="6">
    <source>
        <dbReference type="RuleBase" id="RU003331"/>
    </source>
</evidence>
<dbReference type="PANTHER" id="PTHR23359">
    <property type="entry name" value="NUCLEOTIDE KINASE"/>
    <property type="match status" value="1"/>
</dbReference>
<reference evidence="7 8" key="1">
    <citation type="journal article" date="2016" name="Nat. Commun.">
        <title>Thousands of microbial genomes shed light on interconnected biogeochemical processes in an aquifer system.</title>
        <authorList>
            <person name="Anantharaman K."/>
            <person name="Brown C.T."/>
            <person name="Hug L.A."/>
            <person name="Sharon I."/>
            <person name="Castelle C.J."/>
            <person name="Probst A.J."/>
            <person name="Thomas B.C."/>
            <person name="Singh A."/>
            <person name="Wilkins M.J."/>
            <person name="Karaoz U."/>
            <person name="Brodie E.L."/>
            <person name="Williams K.H."/>
            <person name="Hubbard S.S."/>
            <person name="Banfield J.F."/>
        </authorList>
    </citation>
    <scope>NUCLEOTIDE SEQUENCE [LARGE SCALE GENOMIC DNA]</scope>
</reference>
<comment type="catalytic activity">
    <reaction evidence="6">
        <text>AMP + ATP = 2 ADP</text>
        <dbReference type="Rhea" id="RHEA:12973"/>
        <dbReference type="ChEBI" id="CHEBI:30616"/>
        <dbReference type="ChEBI" id="CHEBI:456215"/>
        <dbReference type="ChEBI" id="CHEBI:456216"/>
        <dbReference type="EC" id="2.7.4.3"/>
    </reaction>
</comment>
<dbReference type="SUPFAM" id="SSF52540">
    <property type="entry name" value="P-loop containing nucleoside triphosphate hydrolases"/>
    <property type="match status" value="1"/>
</dbReference>
<keyword evidence="3 6" id="KW-0547">Nucleotide-binding</keyword>
<sequence>MEGSNSVNKSRKSIFHKLKYRIAGRHLFYLGGPIDSKKVTNYGSDWREQYSTDIVTLGEELGFNFAAYDPSEEEPDMLGYPFEDWGNLKTALRMNNDFATFRKMMSEVMKLDLKRISQSCTVIMRWKNEIPAFGTIHELFYARQIGIPVVLILEDKREELNPWLDCLTADLDIDIFYSWAEFLADLHDKHNRSLWFAFFMRYGQVIRSLTVAWRKLLFRLVDIIGPRPFASFRGRRSSQVYKDVSSQHQPSHPWAIMLIGPPLGGKTTQAEELSRLLNLRHIETSQLIRDALGLLPENLQENEDFRIELYGQKYSLVEEKRKYDAKELNDSNFVFSLIIQALEEAAESHNGVVFSGSPRRVEEAERLVPKLREVLPEAVTRAFEFVITDDVAIARASERQREGDFDTPQNVIKRMRIYEEQTYPVVEWLKKHRVRVIRLDAGKSKAHITRMILHKID</sequence>
<evidence type="ECO:0000313" key="8">
    <source>
        <dbReference type="Proteomes" id="UP000178869"/>
    </source>
</evidence>
<keyword evidence="1 5" id="KW-0808">Transferase</keyword>
<evidence type="ECO:0000256" key="3">
    <source>
        <dbReference type="ARBA" id="ARBA00022741"/>
    </source>
</evidence>
<dbReference type="InterPro" id="IPR027417">
    <property type="entry name" value="P-loop_NTPase"/>
</dbReference>